<dbReference type="EMBL" id="CP010027">
    <property type="protein sequence ID" value="AJZ61564.1"/>
    <property type="molecule type" value="Genomic_DNA"/>
</dbReference>
<organism evidence="1 2">
    <name type="scientific">Paraburkholderia fungorum</name>
    <dbReference type="NCBI Taxonomy" id="134537"/>
    <lineage>
        <taxon>Bacteria</taxon>
        <taxon>Pseudomonadati</taxon>
        <taxon>Pseudomonadota</taxon>
        <taxon>Betaproteobacteria</taxon>
        <taxon>Burkholderiales</taxon>
        <taxon>Burkholderiaceae</taxon>
        <taxon>Paraburkholderia</taxon>
    </lineage>
</organism>
<dbReference type="KEGG" id="bfn:OI25_6117"/>
<accession>A0AAU8T7W5</accession>
<proteinExistence type="predicted"/>
<name>A0AAU8T7W5_9BURK</name>
<evidence type="ECO:0000313" key="2">
    <source>
        <dbReference type="Proteomes" id="UP000032614"/>
    </source>
</evidence>
<sequence>MTRAARIVLQDAKYAIARHTETLQAEEFRASWFAVIGLLRAVGHVLDKVDAKSSPVLEQAIRTKWNQLSASRPEPTIFWDFIHAERNRFLKSYEHGIDRTITIPTLSGVGSIKLDGGNARGGWFAAGHAFNSVITSGPYAGQNERTVALAAHQWWAGYLNEVDRLASNE</sequence>
<evidence type="ECO:0000313" key="1">
    <source>
        <dbReference type="EMBL" id="AJZ61564.1"/>
    </source>
</evidence>
<gene>
    <name evidence="1" type="ORF">OI25_6117</name>
</gene>
<reference evidence="1 2" key="1">
    <citation type="journal article" date="2015" name="Genome Announc.">
        <title>Complete genome sequences for 59 burkholderia isolates, both pathogenic and near neighbor.</title>
        <authorList>
            <person name="Johnson S.L."/>
            <person name="Bishop-Lilly K.A."/>
            <person name="Ladner J.T."/>
            <person name="Daligault H.E."/>
            <person name="Davenport K.W."/>
            <person name="Jaissle J."/>
            <person name="Frey K.G."/>
            <person name="Koroleva G.I."/>
            <person name="Bruce D.C."/>
            <person name="Coyne S.R."/>
            <person name="Broomall S.M."/>
            <person name="Li P.E."/>
            <person name="Teshima H."/>
            <person name="Gibbons H.S."/>
            <person name="Palacios G.F."/>
            <person name="Rosenzweig C.N."/>
            <person name="Redden C.L."/>
            <person name="Xu Y."/>
            <person name="Minogue T.D."/>
            <person name="Chain P.S."/>
        </authorList>
    </citation>
    <scope>NUCLEOTIDE SEQUENCE [LARGE SCALE GENOMIC DNA]</scope>
    <source>
        <strain evidence="1 2">ATCC BAA-463</strain>
    </source>
</reference>
<protein>
    <submittedName>
        <fullName evidence="1">Uncharacterized protein</fullName>
    </submittedName>
</protein>
<dbReference type="AlphaFoldDB" id="A0AAU8T7W5"/>
<dbReference type="GeneID" id="66519903"/>
<dbReference type="RefSeq" id="WP_046572471.1">
    <property type="nucleotide sequence ID" value="NZ_CP010027.1"/>
</dbReference>
<dbReference type="Proteomes" id="UP000032614">
    <property type="component" value="Chromosome 2"/>
</dbReference>